<dbReference type="STRING" id="1236973.JCM9157_1979"/>
<dbReference type="EMBL" id="BAUV01000012">
    <property type="protein sequence ID" value="GAE34896.1"/>
    <property type="molecule type" value="Genomic_DNA"/>
</dbReference>
<name>W4QS17_HALA3</name>
<reference evidence="3 4" key="1">
    <citation type="journal article" date="2014" name="Genome Announc.">
        <title>Draft Genome Sequences of Three Alkaliphilic Bacillus Strains, Bacillus wakoensis JCM 9140T, Bacillus akibai JCM 9157T, and Bacillus hemicellulosilyticus JCM 9152T.</title>
        <authorList>
            <person name="Yuki M."/>
            <person name="Oshima K."/>
            <person name="Suda W."/>
            <person name="Oshida Y."/>
            <person name="Kitamura K."/>
            <person name="Iida T."/>
            <person name="Hattori M."/>
            <person name="Ohkuma M."/>
        </authorList>
    </citation>
    <scope>NUCLEOTIDE SEQUENCE [LARGE SCALE GENOMIC DNA]</scope>
    <source>
        <strain evidence="3 4">JCM 9157</strain>
    </source>
</reference>
<protein>
    <submittedName>
        <fullName evidence="3">4-hydroxybenzoyl-CoA thioesterase family active site</fullName>
    </submittedName>
</protein>
<dbReference type="RefSeq" id="WP_035664028.1">
    <property type="nucleotide sequence ID" value="NZ_BAUV01000012.1"/>
</dbReference>
<dbReference type="InterPro" id="IPR029069">
    <property type="entry name" value="HotDog_dom_sf"/>
</dbReference>
<keyword evidence="4" id="KW-1185">Reference proteome</keyword>
<dbReference type="SUPFAM" id="SSF54637">
    <property type="entry name" value="Thioesterase/thiol ester dehydrase-isomerase"/>
    <property type="match status" value="1"/>
</dbReference>
<keyword evidence="2" id="KW-0378">Hydrolase</keyword>
<evidence type="ECO:0000313" key="4">
    <source>
        <dbReference type="Proteomes" id="UP000018896"/>
    </source>
</evidence>
<sequence length="150" mass="17262">MRVPAYIDNLEEWAAGFQFSVPVKVRFSETDAFGHLNNTNAFVYFEEARIEFFKHLELMQKWTSPEHETMIVVADLQCDFIRQIKFDERLAVSVKVNKVGNSSVDLHYLVHNSRKEVCLVGRGTVVQIGKKSGTSVSWQEEMQRAFCSLV</sequence>
<dbReference type="GO" id="GO:0047617">
    <property type="term" value="F:fatty acyl-CoA hydrolase activity"/>
    <property type="evidence" value="ECO:0007669"/>
    <property type="project" value="TreeGrafter"/>
</dbReference>
<comment type="similarity">
    <text evidence="1">Belongs to the 4-hydroxybenzoyl-CoA thioesterase family.</text>
</comment>
<proteinExistence type="inferred from homology"/>
<evidence type="ECO:0000313" key="3">
    <source>
        <dbReference type="EMBL" id="GAE34896.1"/>
    </source>
</evidence>
<dbReference type="PIRSF" id="PIRSF003230">
    <property type="entry name" value="YbgC"/>
    <property type="match status" value="1"/>
</dbReference>
<dbReference type="AlphaFoldDB" id="W4QS17"/>
<comment type="caution">
    <text evidence="3">The sequence shown here is derived from an EMBL/GenBank/DDBJ whole genome shotgun (WGS) entry which is preliminary data.</text>
</comment>
<organism evidence="3 4">
    <name type="scientific">Halalkalibacter akibai (strain ATCC 43226 / DSM 21942 / CIP 109018 / JCM 9157 / 1139)</name>
    <name type="common">Bacillus akibai</name>
    <dbReference type="NCBI Taxonomy" id="1236973"/>
    <lineage>
        <taxon>Bacteria</taxon>
        <taxon>Bacillati</taxon>
        <taxon>Bacillota</taxon>
        <taxon>Bacilli</taxon>
        <taxon>Bacillales</taxon>
        <taxon>Bacillaceae</taxon>
        <taxon>Halalkalibacter</taxon>
    </lineage>
</organism>
<evidence type="ECO:0000256" key="2">
    <source>
        <dbReference type="ARBA" id="ARBA00022801"/>
    </source>
</evidence>
<dbReference type="Pfam" id="PF13279">
    <property type="entry name" value="4HBT_2"/>
    <property type="match status" value="1"/>
</dbReference>
<dbReference type="PANTHER" id="PTHR31793:SF24">
    <property type="entry name" value="LONG-CHAIN ACYL-COA THIOESTERASE FADM"/>
    <property type="match status" value="1"/>
</dbReference>
<gene>
    <name evidence="3" type="ORF">JCM9157_1979</name>
</gene>
<dbReference type="Proteomes" id="UP000018896">
    <property type="component" value="Unassembled WGS sequence"/>
</dbReference>
<dbReference type="CDD" id="cd00586">
    <property type="entry name" value="4HBT"/>
    <property type="match status" value="1"/>
</dbReference>
<dbReference type="OrthoDB" id="9799036at2"/>
<accession>W4QS17</accession>
<dbReference type="PANTHER" id="PTHR31793">
    <property type="entry name" value="4-HYDROXYBENZOYL-COA THIOESTERASE FAMILY MEMBER"/>
    <property type="match status" value="1"/>
</dbReference>
<dbReference type="eggNOG" id="COG0824">
    <property type="taxonomic scope" value="Bacteria"/>
</dbReference>
<dbReference type="InterPro" id="IPR050563">
    <property type="entry name" value="4-hydroxybenzoyl-CoA_TE"/>
</dbReference>
<evidence type="ECO:0000256" key="1">
    <source>
        <dbReference type="ARBA" id="ARBA00005953"/>
    </source>
</evidence>
<dbReference type="Gene3D" id="3.10.129.10">
    <property type="entry name" value="Hotdog Thioesterase"/>
    <property type="match status" value="1"/>
</dbReference>
<dbReference type="InterPro" id="IPR006684">
    <property type="entry name" value="YbgC/YbaW"/>
</dbReference>